<evidence type="ECO:0000313" key="3">
    <source>
        <dbReference type="Proteomes" id="UP000197138"/>
    </source>
</evidence>
<name>A0A218VR14_PUNGR</name>
<protein>
    <submittedName>
        <fullName evidence="1">Uncharacterized protein</fullName>
    </submittedName>
</protein>
<dbReference type="InterPro" id="IPR025322">
    <property type="entry name" value="PADRE_dom"/>
</dbReference>
<dbReference type="Pfam" id="PF14009">
    <property type="entry name" value="PADRE"/>
    <property type="match status" value="1"/>
</dbReference>
<dbReference type="AlphaFoldDB" id="A0A218VR14"/>
<evidence type="ECO:0000313" key="4">
    <source>
        <dbReference type="Proteomes" id="UP000233551"/>
    </source>
</evidence>
<reference evidence="3" key="1">
    <citation type="journal article" date="2017" name="Plant J.">
        <title>The pomegranate (Punica granatum L.) genome and the genomics of punicalagin biosynthesis.</title>
        <authorList>
            <person name="Qin G."/>
            <person name="Xu C."/>
            <person name="Ming R."/>
            <person name="Tang H."/>
            <person name="Guyot R."/>
            <person name="Kramer E.M."/>
            <person name="Hu Y."/>
            <person name="Yi X."/>
            <person name="Qi Y."/>
            <person name="Xu X."/>
            <person name="Gao Z."/>
            <person name="Pan H."/>
            <person name="Jian J."/>
            <person name="Tian Y."/>
            <person name="Yue Z."/>
            <person name="Xu Y."/>
        </authorList>
    </citation>
    <scope>NUCLEOTIDE SEQUENCE [LARGE SCALE GENOMIC DNA]</scope>
    <source>
        <strain evidence="3">cv. Dabenzi</strain>
    </source>
</reference>
<dbReference type="Proteomes" id="UP000233551">
    <property type="component" value="Unassembled WGS sequence"/>
</dbReference>
<dbReference type="EMBL" id="PGOL01000108">
    <property type="protein sequence ID" value="PKI76783.1"/>
    <property type="molecule type" value="Genomic_DNA"/>
</dbReference>
<keyword evidence="4" id="KW-1185">Reference proteome</keyword>
<dbReference type="Proteomes" id="UP000197138">
    <property type="component" value="Unassembled WGS sequence"/>
</dbReference>
<gene>
    <name evidence="1" type="ORF">CDL15_Pgr020080</name>
    <name evidence="2" type="ORF">CRG98_002769</name>
</gene>
<organism evidence="1 3">
    <name type="scientific">Punica granatum</name>
    <name type="common">Pomegranate</name>
    <dbReference type="NCBI Taxonomy" id="22663"/>
    <lineage>
        <taxon>Eukaryota</taxon>
        <taxon>Viridiplantae</taxon>
        <taxon>Streptophyta</taxon>
        <taxon>Embryophyta</taxon>
        <taxon>Tracheophyta</taxon>
        <taxon>Spermatophyta</taxon>
        <taxon>Magnoliopsida</taxon>
        <taxon>eudicotyledons</taxon>
        <taxon>Gunneridae</taxon>
        <taxon>Pentapetalae</taxon>
        <taxon>rosids</taxon>
        <taxon>malvids</taxon>
        <taxon>Myrtales</taxon>
        <taxon>Lythraceae</taxon>
        <taxon>Punica</taxon>
    </lineage>
</organism>
<proteinExistence type="predicted"/>
<evidence type="ECO:0000313" key="1">
    <source>
        <dbReference type="EMBL" id="OWM62786.1"/>
    </source>
</evidence>
<reference evidence="1" key="2">
    <citation type="submission" date="2017-06" db="EMBL/GenBank/DDBJ databases">
        <title>The pomegranate genome and the genomics of punicalagin biosynthesis.</title>
        <authorList>
            <person name="Xu C."/>
        </authorList>
    </citation>
    <scope>NUCLEOTIDE SEQUENCE [LARGE SCALE GENOMIC DNA]</scope>
    <source>
        <tissue evidence="1">Fresh leaf</tissue>
    </source>
</reference>
<dbReference type="EMBL" id="MTKT01006319">
    <property type="protein sequence ID" value="OWM62786.1"/>
    <property type="molecule type" value="Genomic_DNA"/>
</dbReference>
<accession>A0A218VR14</accession>
<evidence type="ECO:0000313" key="2">
    <source>
        <dbReference type="EMBL" id="PKI76783.1"/>
    </source>
</evidence>
<reference evidence="2 4" key="3">
    <citation type="submission" date="2017-11" db="EMBL/GenBank/DDBJ databases">
        <title>De-novo sequencing of pomegranate (Punica granatum L.) genome.</title>
        <authorList>
            <person name="Akparov Z."/>
            <person name="Amiraslanov A."/>
            <person name="Hajiyeva S."/>
            <person name="Abbasov M."/>
            <person name="Kaur K."/>
            <person name="Hamwieh A."/>
            <person name="Solovyev V."/>
            <person name="Salamov A."/>
            <person name="Braich B."/>
            <person name="Kosarev P."/>
            <person name="Mahmoud A."/>
            <person name="Hajiyev E."/>
            <person name="Babayeva S."/>
            <person name="Izzatullayeva V."/>
            <person name="Mammadov A."/>
            <person name="Mammadov A."/>
            <person name="Sharifova S."/>
            <person name="Ojaghi J."/>
            <person name="Eynullazada K."/>
            <person name="Bayramov B."/>
            <person name="Abdulazimova A."/>
            <person name="Shahmuradov I."/>
        </authorList>
    </citation>
    <scope>NUCLEOTIDE SEQUENCE [LARGE SCALE GENOMIC DNA]</scope>
    <source>
        <strain evidence="2">AG2017</strain>
        <strain evidence="4">cv. AG2017</strain>
        <tissue evidence="2">Leaf</tissue>
    </source>
</reference>
<sequence length="97" mass="11084">MSALTKEEKGVLELIHPGNYVEVLREPVVAAEITRRNPRHCITRPKAFDSPWTVVRPELVLTPGNVFFIVPNRTIYRLIKSRMPFGEYYQSSRVGGS</sequence>
<comment type="caution">
    <text evidence="1">The sequence shown here is derived from an EMBL/GenBank/DDBJ whole genome shotgun (WGS) entry which is preliminary data.</text>
</comment>
<dbReference type="PANTHER" id="PTHR33052">
    <property type="entry name" value="DUF4228 DOMAIN PROTEIN-RELATED"/>
    <property type="match status" value="1"/>
</dbReference>